<evidence type="ECO:0000256" key="2">
    <source>
        <dbReference type="ARBA" id="ARBA00005262"/>
    </source>
</evidence>
<feature type="transmembrane region" description="Helical" evidence="7">
    <location>
        <begin position="355"/>
        <end position="372"/>
    </location>
</feature>
<name>A0ABR7M6X7_9BACT</name>
<sequence>MEAIGVNMLEKQGEMAIKHNKDVSLSYLFFTFFKIGLVSFGGHMALISVIQRVMVDRDRTIENDKIMECIGVASIMPGPLAVNVVGQAGYHLRKTSGALISTFAIILPAFLFMIGLTWMYFNNSQSVISGNAMTYVGCSVGAIILAAGWQMFNKEIGGNFTKRIVFAVSLVIMLFTGNYIATVLLLIGGALVGALLDIQTNNNTAGMAAASGYGPADKDLFGNQIFNKFILVLLFLNQMLFFGNATKAMDTGLLKLMMVFAGISLSLFGGGYVMIPIMESLFVNELHWVNNKEFVDAIAFSQATPGPILISASFIGYKVAGIVGAILATISIFAPSVFLVIVVSKYLNRFRENRLMVNSLTGVKVVVVALILVSAQKILITGALNWIAAFIFGVSFLLSFRYKISPVYIILGSVSIGLVLNQF</sequence>
<dbReference type="InterPro" id="IPR003370">
    <property type="entry name" value="Chromate_transpt"/>
</dbReference>
<feature type="transmembrane region" description="Helical" evidence="7">
    <location>
        <begin position="98"/>
        <end position="121"/>
    </location>
</feature>
<organism evidence="8 9">
    <name type="scientific">Flavihumibacter stibioxidans</name>
    <dbReference type="NCBI Taxonomy" id="1834163"/>
    <lineage>
        <taxon>Bacteria</taxon>
        <taxon>Pseudomonadati</taxon>
        <taxon>Bacteroidota</taxon>
        <taxon>Chitinophagia</taxon>
        <taxon>Chitinophagales</taxon>
        <taxon>Chitinophagaceae</taxon>
        <taxon>Flavihumibacter</taxon>
    </lineage>
</organism>
<keyword evidence="3" id="KW-1003">Cell membrane</keyword>
<evidence type="ECO:0000256" key="7">
    <source>
        <dbReference type="SAM" id="Phobius"/>
    </source>
</evidence>
<evidence type="ECO:0000256" key="5">
    <source>
        <dbReference type="ARBA" id="ARBA00022989"/>
    </source>
</evidence>
<comment type="caution">
    <text evidence="8">The sequence shown here is derived from an EMBL/GenBank/DDBJ whole genome shotgun (WGS) entry which is preliminary data.</text>
</comment>
<evidence type="ECO:0000256" key="3">
    <source>
        <dbReference type="ARBA" id="ARBA00022475"/>
    </source>
</evidence>
<feature type="transmembrane region" description="Helical" evidence="7">
    <location>
        <begin position="27"/>
        <end position="50"/>
    </location>
</feature>
<feature type="transmembrane region" description="Helical" evidence="7">
    <location>
        <begin position="133"/>
        <end position="152"/>
    </location>
</feature>
<evidence type="ECO:0000256" key="6">
    <source>
        <dbReference type="ARBA" id="ARBA00023136"/>
    </source>
</evidence>
<feature type="transmembrane region" description="Helical" evidence="7">
    <location>
        <begin position="256"/>
        <end position="278"/>
    </location>
</feature>
<comment type="subcellular location">
    <subcellularLocation>
        <location evidence="1">Cell membrane</location>
        <topology evidence="1">Multi-pass membrane protein</topology>
    </subcellularLocation>
</comment>
<feature type="transmembrane region" description="Helical" evidence="7">
    <location>
        <begin position="164"/>
        <end position="187"/>
    </location>
</feature>
<evidence type="ECO:0008006" key="10">
    <source>
        <dbReference type="Google" id="ProtNLM"/>
    </source>
</evidence>
<protein>
    <recommendedName>
        <fullName evidence="10">Chromate transporter</fullName>
    </recommendedName>
</protein>
<dbReference type="InterPro" id="IPR014047">
    <property type="entry name" value="Chr_Tranpt_l_chain"/>
</dbReference>
<dbReference type="Pfam" id="PF02417">
    <property type="entry name" value="Chromate_transp"/>
    <property type="match status" value="2"/>
</dbReference>
<keyword evidence="5 7" id="KW-1133">Transmembrane helix</keyword>
<dbReference type="PIRSF" id="PIRSF004810">
    <property type="entry name" value="ChrA"/>
    <property type="match status" value="1"/>
</dbReference>
<evidence type="ECO:0000313" key="9">
    <source>
        <dbReference type="Proteomes" id="UP000765802"/>
    </source>
</evidence>
<accession>A0ABR7M6X7</accession>
<feature type="transmembrane region" description="Helical" evidence="7">
    <location>
        <begin position="225"/>
        <end position="244"/>
    </location>
</feature>
<dbReference type="InterPro" id="IPR052518">
    <property type="entry name" value="CHR_Transporter"/>
</dbReference>
<dbReference type="RefSeq" id="WP_187255601.1">
    <property type="nucleotide sequence ID" value="NZ_JBHULF010000006.1"/>
</dbReference>
<dbReference type="EMBL" id="MBUA01000001">
    <property type="protein sequence ID" value="MBC6490284.1"/>
    <property type="molecule type" value="Genomic_DNA"/>
</dbReference>
<keyword evidence="6 7" id="KW-0472">Membrane</keyword>
<proteinExistence type="inferred from homology"/>
<gene>
    <name evidence="8" type="ORF">BC349_04875</name>
</gene>
<keyword evidence="9" id="KW-1185">Reference proteome</keyword>
<dbReference type="NCBIfam" id="TIGR00937">
    <property type="entry name" value="2A51"/>
    <property type="match status" value="1"/>
</dbReference>
<feature type="transmembrane region" description="Helical" evidence="7">
    <location>
        <begin position="378"/>
        <end position="398"/>
    </location>
</feature>
<dbReference type="Proteomes" id="UP000765802">
    <property type="component" value="Unassembled WGS sequence"/>
</dbReference>
<comment type="similarity">
    <text evidence="2">Belongs to the chromate ion transporter (CHR) (TC 2.A.51) family.</text>
</comment>
<feature type="transmembrane region" description="Helical" evidence="7">
    <location>
        <begin position="319"/>
        <end position="343"/>
    </location>
</feature>
<evidence type="ECO:0000313" key="8">
    <source>
        <dbReference type="EMBL" id="MBC6490284.1"/>
    </source>
</evidence>
<keyword evidence="4 7" id="KW-0812">Transmembrane</keyword>
<dbReference type="PANTHER" id="PTHR43663">
    <property type="entry name" value="CHROMATE TRANSPORT PROTEIN-RELATED"/>
    <property type="match status" value="1"/>
</dbReference>
<evidence type="ECO:0000256" key="1">
    <source>
        <dbReference type="ARBA" id="ARBA00004651"/>
    </source>
</evidence>
<evidence type="ECO:0000256" key="4">
    <source>
        <dbReference type="ARBA" id="ARBA00022692"/>
    </source>
</evidence>
<dbReference type="PANTHER" id="PTHR43663:SF1">
    <property type="entry name" value="CHROMATE TRANSPORTER"/>
    <property type="match status" value="1"/>
</dbReference>
<reference evidence="8 9" key="1">
    <citation type="submission" date="2016-07" db="EMBL/GenBank/DDBJ databases">
        <title>Genome analysis of Flavihumibacter stibioxidans YS-17.</title>
        <authorList>
            <person name="Shi K."/>
            <person name="Han Y."/>
            <person name="Wang G."/>
        </authorList>
    </citation>
    <scope>NUCLEOTIDE SEQUENCE [LARGE SCALE GENOMIC DNA]</scope>
    <source>
        <strain evidence="8 9">YS-17</strain>
    </source>
</reference>